<feature type="compositionally biased region" description="Polar residues" evidence="1">
    <location>
        <begin position="318"/>
        <end position="331"/>
    </location>
</feature>
<feature type="compositionally biased region" description="Low complexity" evidence="1">
    <location>
        <begin position="305"/>
        <end position="317"/>
    </location>
</feature>
<feature type="compositionally biased region" description="Polar residues" evidence="1">
    <location>
        <begin position="361"/>
        <end position="373"/>
    </location>
</feature>
<proteinExistence type="predicted"/>
<keyword evidence="3" id="KW-1185">Reference proteome</keyword>
<dbReference type="AlphaFoldDB" id="A0A0C2MYR0"/>
<sequence>MAMKSNNNILVLSKKHIVVDGFIFNATLAYNPPIKVVKSNTGKNEFKIAEGIIRIIISEPLFVTTSQVSDEVVSVNSDIKSVSSQNQNDGESVNDDVYASQSCSFGTNLDVKPATSSIKQEELVDSDLSKIDREVRLTIPRFIPIKQQTRYKIIPSIHSIELTEPSPTSSQTEYDVLPLDSDMSNESSNSEKILSLHGDLDEKGHEIRETPTDSAGFKVENPNESASLDTNVNNPLAGTSKVHLDIKSDTSSIKQEESKGSDIGQINRELRVTIQVTDKSEIVKSLKSKANDGKNMISEPRVEPSYESDTDSYTSTTIPGITSTDDTNLSAAESEIEEDSKSTKTDGNSIISEISGDRMSNVDTESNTGSSTKKTTEKQGQHTSRVGSSYGQAEDYARKLILKTNAKDPSFGVDKNGVPLTEEQMAENRIQCGNAEMSSIQATSDEGPKSNYNVPSQAESPGTNTEAVENVPLIQTDQDTYSQPLENDGTDTTQDCSLEAALVAKNARRKKYSDLSEFEQLVRNPSATESEMEVDSQSTGNEGNSLISEVSGDTASAVNTESASTSATRKSAKHRSSRRIPIGSSFNSAEEYARYTIAKHAKDPSFGVDANGVPLSEDEMAAKINEQVFL</sequence>
<name>A0A0C2MYR0_THEKT</name>
<gene>
    <name evidence="2" type="ORF">RF11_09734</name>
</gene>
<feature type="compositionally biased region" description="Polar residues" evidence="1">
    <location>
        <begin position="381"/>
        <end position="391"/>
    </location>
</feature>
<accession>A0A0C2MYR0</accession>
<protein>
    <submittedName>
        <fullName evidence="2">Uncharacterized protein</fullName>
    </submittedName>
</protein>
<reference evidence="2 3" key="1">
    <citation type="journal article" date="2014" name="Genome Biol. Evol.">
        <title>The genome of the myxosporean Thelohanellus kitauei shows adaptations to nutrient acquisition within its fish host.</title>
        <authorList>
            <person name="Yang Y."/>
            <person name="Xiong J."/>
            <person name="Zhou Z."/>
            <person name="Huo F."/>
            <person name="Miao W."/>
            <person name="Ran C."/>
            <person name="Liu Y."/>
            <person name="Zhang J."/>
            <person name="Feng J."/>
            <person name="Wang M."/>
            <person name="Wang M."/>
            <person name="Wang L."/>
            <person name="Yao B."/>
        </authorList>
    </citation>
    <scope>NUCLEOTIDE SEQUENCE [LARGE SCALE GENOMIC DNA]</scope>
    <source>
        <strain evidence="2">Wuqing</strain>
    </source>
</reference>
<comment type="caution">
    <text evidence="2">The sequence shown here is derived from an EMBL/GenBank/DDBJ whole genome shotgun (WGS) entry which is preliminary data.</text>
</comment>
<feature type="compositionally biased region" description="Polar residues" evidence="1">
    <location>
        <begin position="523"/>
        <end position="561"/>
    </location>
</feature>
<feature type="region of interest" description="Disordered" evidence="1">
    <location>
        <begin position="522"/>
        <end position="582"/>
    </location>
</feature>
<dbReference type="EMBL" id="JWZT01001202">
    <property type="protein sequence ID" value="KII72486.1"/>
    <property type="molecule type" value="Genomic_DNA"/>
</dbReference>
<organism evidence="2 3">
    <name type="scientific">Thelohanellus kitauei</name>
    <name type="common">Myxosporean</name>
    <dbReference type="NCBI Taxonomy" id="669202"/>
    <lineage>
        <taxon>Eukaryota</taxon>
        <taxon>Metazoa</taxon>
        <taxon>Cnidaria</taxon>
        <taxon>Myxozoa</taxon>
        <taxon>Myxosporea</taxon>
        <taxon>Bivalvulida</taxon>
        <taxon>Platysporina</taxon>
        <taxon>Myxobolidae</taxon>
        <taxon>Thelohanellus</taxon>
    </lineage>
</organism>
<feature type="region of interest" description="Disordered" evidence="1">
    <location>
        <begin position="290"/>
        <end position="393"/>
    </location>
</feature>
<dbReference type="Proteomes" id="UP000031668">
    <property type="component" value="Unassembled WGS sequence"/>
</dbReference>
<evidence type="ECO:0000256" key="1">
    <source>
        <dbReference type="SAM" id="MobiDB-lite"/>
    </source>
</evidence>
<evidence type="ECO:0000313" key="3">
    <source>
        <dbReference type="Proteomes" id="UP000031668"/>
    </source>
</evidence>
<feature type="region of interest" description="Disordered" evidence="1">
    <location>
        <begin position="440"/>
        <end position="464"/>
    </location>
</feature>
<evidence type="ECO:0000313" key="2">
    <source>
        <dbReference type="EMBL" id="KII72486.1"/>
    </source>
</evidence>